<keyword evidence="2" id="KW-0378">Hydrolase</keyword>
<dbReference type="Gene3D" id="2.60.40.10">
    <property type="entry name" value="Immunoglobulins"/>
    <property type="match status" value="1"/>
</dbReference>
<dbReference type="Pfam" id="PF14310">
    <property type="entry name" value="Fn3-like"/>
    <property type="match status" value="1"/>
</dbReference>
<evidence type="ECO:0000313" key="4">
    <source>
        <dbReference type="EMBL" id="MXV14264.1"/>
    </source>
</evidence>
<dbReference type="GO" id="GO:0016787">
    <property type="term" value="F:hydrolase activity"/>
    <property type="evidence" value="ECO:0007669"/>
    <property type="project" value="UniProtKB-KW"/>
</dbReference>
<protein>
    <recommendedName>
        <fullName evidence="3">Fibronectin type III-like domain-containing protein</fullName>
    </recommendedName>
</protein>
<reference evidence="4 5" key="1">
    <citation type="submission" date="2019-11" db="EMBL/GenBank/DDBJ databases">
        <title>Pedobacter sp. HMF7056 Genome sequencing and assembly.</title>
        <authorList>
            <person name="Kang H."/>
            <person name="Kim H."/>
            <person name="Joh K."/>
        </authorList>
    </citation>
    <scope>NUCLEOTIDE SEQUENCE [LARGE SCALE GENOMIC DNA]</scope>
    <source>
        <strain evidence="4 5">HMF7056</strain>
    </source>
</reference>
<dbReference type="Proteomes" id="UP000451233">
    <property type="component" value="Unassembled WGS sequence"/>
</dbReference>
<dbReference type="InterPro" id="IPR013783">
    <property type="entry name" value="Ig-like_fold"/>
</dbReference>
<comment type="similarity">
    <text evidence="1">Belongs to the glycosyl hydrolase 3 family.</text>
</comment>
<name>A0A7K1XTH4_9SPHI</name>
<accession>A0A7K1XTH4</accession>
<dbReference type="PANTHER" id="PTHR42715:SF10">
    <property type="entry name" value="BETA-GLUCOSIDASE"/>
    <property type="match status" value="1"/>
</dbReference>
<dbReference type="InterPro" id="IPR026891">
    <property type="entry name" value="Fn3-like"/>
</dbReference>
<evidence type="ECO:0000256" key="2">
    <source>
        <dbReference type="ARBA" id="ARBA00022801"/>
    </source>
</evidence>
<keyword evidence="5" id="KW-1185">Reference proteome</keyword>
<comment type="caution">
    <text evidence="4">The sequence shown here is derived from an EMBL/GenBank/DDBJ whole genome shotgun (WGS) entry which is preliminary data.</text>
</comment>
<organism evidence="4 5">
    <name type="scientific">Hufsiella ginkgonis</name>
    <dbReference type="NCBI Taxonomy" id="2695274"/>
    <lineage>
        <taxon>Bacteria</taxon>
        <taxon>Pseudomonadati</taxon>
        <taxon>Bacteroidota</taxon>
        <taxon>Sphingobacteriia</taxon>
        <taxon>Sphingobacteriales</taxon>
        <taxon>Sphingobacteriaceae</taxon>
        <taxon>Hufsiella</taxon>
    </lineage>
</organism>
<evidence type="ECO:0000313" key="5">
    <source>
        <dbReference type="Proteomes" id="UP000451233"/>
    </source>
</evidence>
<proteinExistence type="inferred from homology"/>
<evidence type="ECO:0000259" key="3">
    <source>
        <dbReference type="SMART" id="SM01217"/>
    </source>
</evidence>
<dbReference type="InterPro" id="IPR050288">
    <property type="entry name" value="Cellulose_deg_GH3"/>
</dbReference>
<gene>
    <name evidence="4" type="ORF">GS398_03060</name>
</gene>
<dbReference type="EMBL" id="WVHS01000001">
    <property type="protein sequence ID" value="MXV14264.1"/>
    <property type="molecule type" value="Genomic_DNA"/>
</dbReference>
<evidence type="ECO:0000256" key="1">
    <source>
        <dbReference type="ARBA" id="ARBA00005336"/>
    </source>
</evidence>
<dbReference type="SMART" id="SM01217">
    <property type="entry name" value="Fn3_like"/>
    <property type="match status" value="1"/>
</dbReference>
<dbReference type="PANTHER" id="PTHR42715">
    <property type="entry name" value="BETA-GLUCOSIDASE"/>
    <property type="match status" value="1"/>
</dbReference>
<dbReference type="AlphaFoldDB" id="A0A7K1XTH4"/>
<feature type="domain" description="Fibronectin type III-like" evidence="3">
    <location>
        <begin position="2"/>
        <end position="64"/>
    </location>
</feature>
<sequence>MRDVVGSSTRPVKQLKGFEKISLAVGETREVIFRITEEDLKFYDANLKFVAEPGAFKVFVGSSSKDVQEKDFTLTGL</sequence>